<reference evidence="2 3" key="1">
    <citation type="submission" date="2024-05" db="EMBL/GenBank/DDBJ databases">
        <title>Genome sequencing and assembly of Indian major carp, Cirrhinus mrigala (Hamilton, 1822).</title>
        <authorList>
            <person name="Mohindra V."/>
            <person name="Chowdhury L.M."/>
            <person name="Lal K."/>
            <person name="Jena J.K."/>
        </authorList>
    </citation>
    <scope>NUCLEOTIDE SEQUENCE [LARGE SCALE GENOMIC DNA]</scope>
    <source>
        <strain evidence="2">CM1030</strain>
        <tissue evidence="2">Blood</tissue>
    </source>
</reference>
<dbReference type="EMBL" id="JAMKFB020000006">
    <property type="protein sequence ID" value="KAL0190797.1"/>
    <property type="molecule type" value="Genomic_DNA"/>
</dbReference>
<name>A0ABD0QYH2_CIRMR</name>
<protein>
    <submittedName>
        <fullName evidence="2">Uncharacterized protein</fullName>
    </submittedName>
</protein>
<dbReference type="AlphaFoldDB" id="A0ABD0QYH2"/>
<evidence type="ECO:0000313" key="2">
    <source>
        <dbReference type="EMBL" id="KAL0190797.1"/>
    </source>
</evidence>
<gene>
    <name evidence="2" type="ORF">M9458_013495</name>
</gene>
<feature type="region of interest" description="Disordered" evidence="1">
    <location>
        <begin position="1"/>
        <end position="104"/>
    </location>
</feature>
<accession>A0ABD0QYH2</accession>
<comment type="caution">
    <text evidence="2">The sequence shown here is derived from an EMBL/GenBank/DDBJ whole genome shotgun (WGS) entry which is preliminary data.</text>
</comment>
<evidence type="ECO:0000256" key="1">
    <source>
        <dbReference type="SAM" id="MobiDB-lite"/>
    </source>
</evidence>
<feature type="non-terminal residue" evidence="2">
    <location>
        <position position="1"/>
    </location>
</feature>
<evidence type="ECO:0000313" key="3">
    <source>
        <dbReference type="Proteomes" id="UP001529510"/>
    </source>
</evidence>
<feature type="compositionally biased region" description="Basic and acidic residues" evidence="1">
    <location>
        <begin position="1"/>
        <end position="11"/>
    </location>
</feature>
<dbReference type="Proteomes" id="UP001529510">
    <property type="component" value="Unassembled WGS sequence"/>
</dbReference>
<organism evidence="2 3">
    <name type="scientific">Cirrhinus mrigala</name>
    <name type="common">Mrigala</name>
    <dbReference type="NCBI Taxonomy" id="683832"/>
    <lineage>
        <taxon>Eukaryota</taxon>
        <taxon>Metazoa</taxon>
        <taxon>Chordata</taxon>
        <taxon>Craniata</taxon>
        <taxon>Vertebrata</taxon>
        <taxon>Euteleostomi</taxon>
        <taxon>Actinopterygii</taxon>
        <taxon>Neopterygii</taxon>
        <taxon>Teleostei</taxon>
        <taxon>Ostariophysi</taxon>
        <taxon>Cypriniformes</taxon>
        <taxon>Cyprinidae</taxon>
        <taxon>Labeoninae</taxon>
        <taxon>Labeonini</taxon>
        <taxon>Cirrhinus</taxon>
    </lineage>
</organism>
<proteinExistence type="predicted"/>
<feature type="compositionally biased region" description="Pro residues" evidence="1">
    <location>
        <begin position="83"/>
        <end position="92"/>
    </location>
</feature>
<sequence length="104" mass="11472">REDKEITEIEKAASMQPDSRSEVETEQRSLCSSSPPNPFDESEEEDQNTQQEDHKPAADGANGDESTTPGRPVPAPRRVFEPTPAPRPVPRPRPPRSSESPVVN</sequence>
<keyword evidence="3" id="KW-1185">Reference proteome</keyword>
<feature type="non-terminal residue" evidence="2">
    <location>
        <position position="104"/>
    </location>
</feature>